<reference evidence="1 2" key="2">
    <citation type="journal article" date="2022" name="Mol. Ecol. Resour.">
        <title>The genomes of chicory, endive, great burdock and yacon provide insights into Asteraceae paleo-polyploidization history and plant inulin production.</title>
        <authorList>
            <person name="Fan W."/>
            <person name="Wang S."/>
            <person name="Wang H."/>
            <person name="Wang A."/>
            <person name="Jiang F."/>
            <person name="Liu H."/>
            <person name="Zhao H."/>
            <person name="Xu D."/>
            <person name="Zhang Y."/>
        </authorList>
    </citation>
    <scope>NUCLEOTIDE SEQUENCE [LARGE SCALE GENOMIC DNA]</scope>
    <source>
        <strain evidence="2">cv. Punajuju</strain>
        <tissue evidence="1">Leaves</tissue>
    </source>
</reference>
<dbReference type="Proteomes" id="UP001055811">
    <property type="component" value="Linkage Group LG02"/>
</dbReference>
<evidence type="ECO:0000313" key="2">
    <source>
        <dbReference type="Proteomes" id="UP001055811"/>
    </source>
</evidence>
<accession>A0ACB9GDV8</accession>
<comment type="caution">
    <text evidence="1">The sequence shown here is derived from an EMBL/GenBank/DDBJ whole genome shotgun (WGS) entry which is preliminary data.</text>
</comment>
<proteinExistence type="predicted"/>
<reference evidence="2" key="1">
    <citation type="journal article" date="2022" name="Mol. Ecol. Resour.">
        <title>The genomes of chicory, endive, great burdock and yacon provide insights into Asteraceae palaeo-polyploidization history and plant inulin production.</title>
        <authorList>
            <person name="Fan W."/>
            <person name="Wang S."/>
            <person name="Wang H."/>
            <person name="Wang A."/>
            <person name="Jiang F."/>
            <person name="Liu H."/>
            <person name="Zhao H."/>
            <person name="Xu D."/>
            <person name="Zhang Y."/>
        </authorList>
    </citation>
    <scope>NUCLEOTIDE SEQUENCE [LARGE SCALE GENOMIC DNA]</scope>
    <source>
        <strain evidence="2">cv. Punajuju</strain>
    </source>
</reference>
<organism evidence="1 2">
    <name type="scientific">Cichorium intybus</name>
    <name type="common">Chicory</name>
    <dbReference type="NCBI Taxonomy" id="13427"/>
    <lineage>
        <taxon>Eukaryota</taxon>
        <taxon>Viridiplantae</taxon>
        <taxon>Streptophyta</taxon>
        <taxon>Embryophyta</taxon>
        <taxon>Tracheophyta</taxon>
        <taxon>Spermatophyta</taxon>
        <taxon>Magnoliopsida</taxon>
        <taxon>eudicotyledons</taxon>
        <taxon>Gunneridae</taxon>
        <taxon>Pentapetalae</taxon>
        <taxon>asterids</taxon>
        <taxon>campanulids</taxon>
        <taxon>Asterales</taxon>
        <taxon>Asteraceae</taxon>
        <taxon>Cichorioideae</taxon>
        <taxon>Cichorieae</taxon>
        <taxon>Cichoriinae</taxon>
        <taxon>Cichorium</taxon>
    </lineage>
</organism>
<evidence type="ECO:0000313" key="1">
    <source>
        <dbReference type="EMBL" id="KAI3781620.1"/>
    </source>
</evidence>
<keyword evidence="2" id="KW-1185">Reference proteome</keyword>
<sequence length="230" mass="25431">MVLLWAGILNQSFQSLEVGSKSEPRQIENNHDVKTLSKKLEEGFLIINAKEELAIKDVSQKVSPNSEVMAVKSGKKAGMVTTGLGSRGLGLLRLEEAFKGKSEECAANEERQLLEKVAELLVVSNARKKELVTSSVNVRLLEPKDSNKKFENGKKNLNDVLQNCLQKVQMGSQQWSKDEESLLTLEKSNIASVDEIVRLWINNSKDNKEGYSNTSGSRGTEDLLAKDVNA</sequence>
<protein>
    <submittedName>
        <fullName evidence="1">Uncharacterized protein</fullName>
    </submittedName>
</protein>
<dbReference type="EMBL" id="CM042010">
    <property type="protein sequence ID" value="KAI3781620.1"/>
    <property type="molecule type" value="Genomic_DNA"/>
</dbReference>
<gene>
    <name evidence="1" type="ORF">L2E82_11639</name>
</gene>
<name>A0ACB9GDV8_CICIN</name>